<comment type="similarity">
    <text evidence="1">Belongs to the oxygen-dependent FAD-linked oxidoreductase family.</text>
</comment>
<dbReference type="SUPFAM" id="SSF56176">
    <property type="entry name" value="FAD-binding/transporter-associated domain-like"/>
    <property type="match status" value="1"/>
</dbReference>
<feature type="chain" id="PRO_5025489801" evidence="5">
    <location>
        <begin position="21"/>
        <end position="517"/>
    </location>
</feature>
<dbReference type="GO" id="GO:0016491">
    <property type="term" value="F:oxidoreductase activity"/>
    <property type="evidence" value="ECO:0007669"/>
    <property type="project" value="UniProtKB-KW"/>
</dbReference>
<dbReference type="AlphaFoldDB" id="A0A6A6V4I8"/>
<dbReference type="InterPro" id="IPR006094">
    <property type="entry name" value="Oxid_FAD_bind_N"/>
</dbReference>
<keyword evidence="3" id="KW-0274">FAD</keyword>
<name>A0A6A6V4I8_9PLEO</name>
<evidence type="ECO:0000256" key="1">
    <source>
        <dbReference type="ARBA" id="ARBA00005466"/>
    </source>
</evidence>
<dbReference type="InterPro" id="IPR016166">
    <property type="entry name" value="FAD-bd_PCMH"/>
</dbReference>
<dbReference type="Pfam" id="PF01565">
    <property type="entry name" value="FAD_binding_4"/>
    <property type="match status" value="1"/>
</dbReference>
<dbReference type="EMBL" id="MU006585">
    <property type="protein sequence ID" value="KAF2744973.1"/>
    <property type="molecule type" value="Genomic_DNA"/>
</dbReference>
<evidence type="ECO:0000256" key="5">
    <source>
        <dbReference type="SAM" id="SignalP"/>
    </source>
</evidence>
<evidence type="ECO:0000256" key="2">
    <source>
        <dbReference type="ARBA" id="ARBA00022630"/>
    </source>
</evidence>
<dbReference type="PANTHER" id="PTHR42973">
    <property type="entry name" value="BINDING OXIDOREDUCTASE, PUTATIVE (AFU_ORTHOLOGUE AFUA_1G17690)-RELATED"/>
    <property type="match status" value="1"/>
</dbReference>
<evidence type="ECO:0000313" key="8">
    <source>
        <dbReference type="Proteomes" id="UP000799440"/>
    </source>
</evidence>
<organism evidence="7 8">
    <name type="scientific">Sporormia fimetaria CBS 119925</name>
    <dbReference type="NCBI Taxonomy" id="1340428"/>
    <lineage>
        <taxon>Eukaryota</taxon>
        <taxon>Fungi</taxon>
        <taxon>Dikarya</taxon>
        <taxon>Ascomycota</taxon>
        <taxon>Pezizomycotina</taxon>
        <taxon>Dothideomycetes</taxon>
        <taxon>Pleosporomycetidae</taxon>
        <taxon>Pleosporales</taxon>
        <taxon>Sporormiaceae</taxon>
        <taxon>Sporormia</taxon>
    </lineage>
</organism>
<dbReference type="Proteomes" id="UP000799440">
    <property type="component" value="Unassembled WGS sequence"/>
</dbReference>
<dbReference type="PANTHER" id="PTHR42973:SF22">
    <property type="entry name" value="FAD-BINDING PCMH-TYPE DOMAIN-CONTAINING PROTEIN-RELATED"/>
    <property type="match status" value="1"/>
</dbReference>
<dbReference type="InterPro" id="IPR050416">
    <property type="entry name" value="FAD-linked_Oxidoreductase"/>
</dbReference>
<dbReference type="InterPro" id="IPR036318">
    <property type="entry name" value="FAD-bd_PCMH-like_sf"/>
</dbReference>
<evidence type="ECO:0000256" key="3">
    <source>
        <dbReference type="ARBA" id="ARBA00022827"/>
    </source>
</evidence>
<reference evidence="7" key="1">
    <citation type="journal article" date="2020" name="Stud. Mycol.">
        <title>101 Dothideomycetes genomes: a test case for predicting lifestyles and emergence of pathogens.</title>
        <authorList>
            <person name="Haridas S."/>
            <person name="Albert R."/>
            <person name="Binder M."/>
            <person name="Bloem J."/>
            <person name="Labutti K."/>
            <person name="Salamov A."/>
            <person name="Andreopoulos B."/>
            <person name="Baker S."/>
            <person name="Barry K."/>
            <person name="Bills G."/>
            <person name="Bluhm B."/>
            <person name="Cannon C."/>
            <person name="Castanera R."/>
            <person name="Culley D."/>
            <person name="Daum C."/>
            <person name="Ezra D."/>
            <person name="Gonzalez J."/>
            <person name="Henrissat B."/>
            <person name="Kuo A."/>
            <person name="Liang C."/>
            <person name="Lipzen A."/>
            <person name="Lutzoni F."/>
            <person name="Magnuson J."/>
            <person name="Mondo S."/>
            <person name="Nolan M."/>
            <person name="Ohm R."/>
            <person name="Pangilinan J."/>
            <person name="Park H.-J."/>
            <person name="Ramirez L."/>
            <person name="Alfaro M."/>
            <person name="Sun H."/>
            <person name="Tritt A."/>
            <person name="Yoshinaga Y."/>
            <person name="Zwiers L.-H."/>
            <person name="Turgeon B."/>
            <person name="Goodwin S."/>
            <person name="Spatafora J."/>
            <person name="Crous P."/>
            <person name="Grigoriev I."/>
        </authorList>
    </citation>
    <scope>NUCLEOTIDE SEQUENCE</scope>
    <source>
        <strain evidence="7">CBS 119925</strain>
    </source>
</reference>
<keyword evidence="4" id="KW-0560">Oxidoreductase</keyword>
<accession>A0A6A6V4I8</accession>
<gene>
    <name evidence="7" type="ORF">M011DRAFT_460461</name>
</gene>
<evidence type="ECO:0000259" key="6">
    <source>
        <dbReference type="PROSITE" id="PS51387"/>
    </source>
</evidence>
<evidence type="ECO:0000313" key="7">
    <source>
        <dbReference type="EMBL" id="KAF2744973.1"/>
    </source>
</evidence>
<keyword evidence="2" id="KW-0285">Flavoprotein</keyword>
<keyword evidence="8" id="KW-1185">Reference proteome</keyword>
<dbReference type="InterPro" id="IPR016169">
    <property type="entry name" value="FAD-bd_PCMH_sub2"/>
</dbReference>
<keyword evidence="5" id="KW-0732">Signal</keyword>
<dbReference type="Gene3D" id="3.30.465.10">
    <property type="match status" value="1"/>
</dbReference>
<sequence>MYRLKLALLAAAITAPCASAQIQNDNETMEAVSFLFPDFCCTALSLSPLKNRLLFPRQEAYESRIDTYFDVKQQSITPNCIVQPRDAKEVAQAVKTLTVASVLKPCKFAIRSGGHTPYAGASNIEDGVTIDLKYISTVKYDASTKVVNVGPGAQWNDVFSVLEPLGVITTGGRSSTVGVGGLTLGGGISYFSGEHGLICDNALEFEVVLADGRIVTASKTSNPDLFTVLKGGNNNFGIVTNIKFRTFDYDGMWGGLVIYPQSKESMQDHFKALINFSNNYDKETKGSAIVMPVYQSAVGSDLILNGYEYAAPISRPAAFDEFLAIPGNISDTTGIRNMTSLAAELAGATTSSVYFGTLTFANDLRVMTKAHEIYLDVLANLKAKATGEWGIYVLYQPLPPAYYRGSIARGGNVLGLERFKNKVLCLYQPYISWQGAQQDALFQKAGADLVNRIDAYAKSIGADNPFLYLDYTDITQDPLASYGAENVKKMKAAAKKYDPFGVFQTLVPGGFKISKVA</sequence>
<dbReference type="PROSITE" id="PS51387">
    <property type="entry name" value="FAD_PCMH"/>
    <property type="match status" value="1"/>
</dbReference>
<proteinExistence type="inferred from homology"/>
<dbReference type="GO" id="GO:0071949">
    <property type="term" value="F:FAD binding"/>
    <property type="evidence" value="ECO:0007669"/>
    <property type="project" value="InterPro"/>
</dbReference>
<feature type="signal peptide" evidence="5">
    <location>
        <begin position="1"/>
        <end position="20"/>
    </location>
</feature>
<evidence type="ECO:0000256" key="4">
    <source>
        <dbReference type="ARBA" id="ARBA00023002"/>
    </source>
</evidence>
<feature type="domain" description="FAD-binding PCMH-type" evidence="6">
    <location>
        <begin position="74"/>
        <end position="249"/>
    </location>
</feature>
<dbReference type="OrthoDB" id="2151789at2759"/>
<protein>
    <submittedName>
        <fullName evidence="7">FAD binding domain-containing protein</fullName>
    </submittedName>
</protein>